<feature type="domain" description="Response regulatory" evidence="8">
    <location>
        <begin position="11"/>
        <end position="125"/>
    </location>
</feature>
<keyword evidence="11" id="KW-1185">Reference proteome</keyword>
<dbReference type="SUPFAM" id="SSF52172">
    <property type="entry name" value="CheY-like"/>
    <property type="match status" value="1"/>
</dbReference>
<dbReference type="InterPro" id="IPR016032">
    <property type="entry name" value="Sig_transdc_resp-reg_C-effctor"/>
</dbReference>
<dbReference type="InterPro" id="IPR039420">
    <property type="entry name" value="WalR-like"/>
</dbReference>
<evidence type="ECO:0000256" key="4">
    <source>
        <dbReference type="ARBA" id="ARBA00023125"/>
    </source>
</evidence>
<dbReference type="Gene3D" id="3.40.50.2300">
    <property type="match status" value="1"/>
</dbReference>
<organism evidence="10 11">
    <name type="scientific">Pseudorhodoferax soli</name>
    <dbReference type="NCBI Taxonomy" id="545864"/>
    <lineage>
        <taxon>Bacteria</taxon>
        <taxon>Pseudomonadati</taxon>
        <taxon>Pseudomonadota</taxon>
        <taxon>Betaproteobacteria</taxon>
        <taxon>Burkholderiales</taxon>
        <taxon>Comamonadaceae</taxon>
    </lineage>
</organism>
<dbReference type="PROSITE" id="PS51755">
    <property type="entry name" value="OMPR_PHOB"/>
    <property type="match status" value="1"/>
</dbReference>
<keyword evidence="5" id="KW-0804">Transcription</keyword>
<comment type="caution">
    <text evidence="10">The sequence shown here is derived from an EMBL/GenBank/DDBJ whole genome shotgun (WGS) entry which is preliminary data.</text>
</comment>
<dbReference type="OrthoDB" id="165980at2"/>
<dbReference type="SMART" id="SM00862">
    <property type="entry name" value="Trans_reg_C"/>
    <property type="match status" value="1"/>
</dbReference>
<dbReference type="Pfam" id="PF00072">
    <property type="entry name" value="Response_reg"/>
    <property type="match status" value="1"/>
</dbReference>
<dbReference type="Gene3D" id="1.10.10.10">
    <property type="entry name" value="Winged helix-like DNA-binding domain superfamily/Winged helix DNA-binding domain"/>
    <property type="match status" value="1"/>
</dbReference>
<feature type="domain" description="OmpR/PhoB-type" evidence="9">
    <location>
        <begin position="140"/>
        <end position="241"/>
    </location>
</feature>
<keyword evidence="2" id="KW-0902">Two-component regulatory system</keyword>
<dbReference type="SMART" id="SM00448">
    <property type="entry name" value="REC"/>
    <property type="match status" value="1"/>
</dbReference>
<proteinExistence type="predicted"/>
<dbReference type="EMBL" id="QPJK01000009">
    <property type="protein sequence ID" value="RCW67309.1"/>
    <property type="molecule type" value="Genomic_DNA"/>
</dbReference>
<evidence type="ECO:0000256" key="5">
    <source>
        <dbReference type="ARBA" id="ARBA00023163"/>
    </source>
</evidence>
<dbReference type="PANTHER" id="PTHR48111:SF4">
    <property type="entry name" value="DNA-BINDING DUAL TRANSCRIPTIONAL REGULATOR OMPR"/>
    <property type="match status" value="1"/>
</dbReference>
<evidence type="ECO:0000259" key="8">
    <source>
        <dbReference type="PROSITE" id="PS50110"/>
    </source>
</evidence>
<keyword evidence="4 7" id="KW-0238">DNA-binding</keyword>
<gene>
    <name evidence="10" type="ORF">DES41_10932</name>
</gene>
<dbReference type="PROSITE" id="PS50110">
    <property type="entry name" value="RESPONSE_REGULATORY"/>
    <property type="match status" value="1"/>
</dbReference>
<protein>
    <submittedName>
        <fullName evidence="10">Winged helix family two component transcriptional regulator</fullName>
    </submittedName>
</protein>
<evidence type="ECO:0000313" key="11">
    <source>
        <dbReference type="Proteomes" id="UP000252884"/>
    </source>
</evidence>
<feature type="modified residue" description="4-aspartylphosphate" evidence="6">
    <location>
        <position position="60"/>
    </location>
</feature>
<dbReference type="GO" id="GO:0000976">
    <property type="term" value="F:transcription cis-regulatory region binding"/>
    <property type="evidence" value="ECO:0007669"/>
    <property type="project" value="TreeGrafter"/>
</dbReference>
<accession>A0A368XI75</accession>
<name>A0A368XI75_9BURK</name>
<dbReference type="RefSeq" id="WP_114470832.1">
    <property type="nucleotide sequence ID" value="NZ_QPJK01000009.1"/>
</dbReference>
<dbReference type="CDD" id="cd17574">
    <property type="entry name" value="REC_OmpR"/>
    <property type="match status" value="1"/>
</dbReference>
<feature type="DNA-binding region" description="OmpR/PhoB-type" evidence="7">
    <location>
        <begin position="140"/>
        <end position="241"/>
    </location>
</feature>
<evidence type="ECO:0000256" key="3">
    <source>
        <dbReference type="ARBA" id="ARBA00023015"/>
    </source>
</evidence>
<dbReference type="GO" id="GO:0032993">
    <property type="term" value="C:protein-DNA complex"/>
    <property type="evidence" value="ECO:0007669"/>
    <property type="project" value="TreeGrafter"/>
</dbReference>
<reference evidence="10 11" key="1">
    <citation type="submission" date="2018-07" db="EMBL/GenBank/DDBJ databases">
        <title>Genomic Encyclopedia of Type Strains, Phase IV (KMG-IV): sequencing the most valuable type-strain genomes for metagenomic binning, comparative biology and taxonomic classification.</title>
        <authorList>
            <person name="Goeker M."/>
        </authorList>
    </citation>
    <scope>NUCLEOTIDE SEQUENCE [LARGE SCALE GENOMIC DNA]</scope>
    <source>
        <strain evidence="10 11">DSM 21634</strain>
    </source>
</reference>
<keyword evidence="1 6" id="KW-0597">Phosphoprotein</keyword>
<dbReference type="GO" id="GO:0000156">
    <property type="term" value="F:phosphorelay response regulator activity"/>
    <property type="evidence" value="ECO:0007669"/>
    <property type="project" value="TreeGrafter"/>
</dbReference>
<evidence type="ECO:0000256" key="2">
    <source>
        <dbReference type="ARBA" id="ARBA00023012"/>
    </source>
</evidence>
<keyword evidence="3" id="KW-0805">Transcription regulation</keyword>
<evidence type="ECO:0000256" key="7">
    <source>
        <dbReference type="PROSITE-ProRule" id="PRU01091"/>
    </source>
</evidence>
<dbReference type="Gene3D" id="6.10.250.690">
    <property type="match status" value="1"/>
</dbReference>
<dbReference type="InterPro" id="IPR001867">
    <property type="entry name" value="OmpR/PhoB-type_DNA-bd"/>
</dbReference>
<dbReference type="PANTHER" id="PTHR48111">
    <property type="entry name" value="REGULATOR OF RPOS"/>
    <property type="match status" value="1"/>
</dbReference>
<dbReference type="Proteomes" id="UP000252884">
    <property type="component" value="Unassembled WGS sequence"/>
</dbReference>
<evidence type="ECO:0000256" key="6">
    <source>
        <dbReference type="PROSITE-ProRule" id="PRU00169"/>
    </source>
</evidence>
<dbReference type="AlphaFoldDB" id="A0A368XI75"/>
<dbReference type="GO" id="GO:0006355">
    <property type="term" value="P:regulation of DNA-templated transcription"/>
    <property type="evidence" value="ECO:0007669"/>
    <property type="project" value="InterPro"/>
</dbReference>
<dbReference type="SUPFAM" id="SSF46894">
    <property type="entry name" value="C-terminal effector domain of the bipartite response regulators"/>
    <property type="match status" value="1"/>
</dbReference>
<dbReference type="InterPro" id="IPR001789">
    <property type="entry name" value="Sig_transdc_resp-reg_receiver"/>
</dbReference>
<evidence type="ECO:0000256" key="1">
    <source>
        <dbReference type="ARBA" id="ARBA00022553"/>
    </source>
</evidence>
<dbReference type="GO" id="GO:0005829">
    <property type="term" value="C:cytosol"/>
    <property type="evidence" value="ECO:0007669"/>
    <property type="project" value="TreeGrafter"/>
</dbReference>
<dbReference type="Pfam" id="PF00486">
    <property type="entry name" value="Trans_reg_C"/>
    <property type="match status" value="1"/>
</dbReference>
<dbReference type="CDD" id="cd00383">
    <property type="entry name" value="trans_reg_C"/>
    <property type="match status" value="1"/>
</dbReference>
<dbReference type="InterPro" id="IPR036388">
    <property type="entry name" value="WH-like_DNA-bd_sf"/>
</dbReference>
<evidence type="ECO:0000313" key="10">
    <source>
        <dbReference type="EMBL" id="RCW67309.1"/>
    </source>
</evidence>
<sequence>MEPLDSANRPRLLVVDDEAALRDVLARYFVHNNFDVRTAADAGQARALVAAAVPDLVLVDVNMPGESGLSLARWLRETHPRVGLVMLTGAADAVDRIVGLEVGADDYVTKPFETRELLARLRNLLRRLAPGPAAAPAPHPRRARFGLCELDLDARRLLRCDDGSEVAVSATEFDLLALFARHPNRPLNRDQIMSHGHNRSWDALDRSIDLRVMRLRRKIEPNPDKPRVLKTVRSVGYMYVPDGE</sequence>
<evidence type="ECO:0000259" key="9">
    <source>
        <dbReference type="PROSITE" id="PS51755"/>
    </source>
</evidence>
<dbReference type="InterPro" id="IPR011006">
    <property type="entry name" value="CheY-like_superfamily"/>
</dbReference>